<dbReference type="GO" id="GO:0005634">
    <property type="term" value="C:nucleus"/>
    <property type="evidence" value="ECO:0007669"/>
    <property type="project" value="UniProtKB-SubCell"/>
</dbReference>
<dbReference type="Pfam" id="PF00010">
    <property type="entry name" value="HLH"/>
    <property type="match status" value="1"/>
</dbReference>
<evidence type="ECO:0000313" key="8">
    <source>
        <dbReference type="EMBL" id="KAK7304666.1"/>
    </source>
</evidence>
<keyword evidence="4" id="KW-0804">Transcription</keyword>
<evidence type="ECO:0000256" key="4">
    <source>
        <dbReference type="ARBA" id="ARBA00023163"/>
    </source>
</evidence>
<feature type="region of interest" description="Disordered" evidence="6">
    <location>
        <begin position="369"/>
        <end position="395"/>
    </location>
</feature>
<dbReference type="CDD" id="cd11445">
    <property type="entry name" value="bHLH_AtPIF_like"/>
    <property type="match status" value="1"/>
</dbReference>
<evidence type="ECO:0000256" key="2">
    <source>
        <dbReference type="ARBA" id="ARBA00023015"/>
    </source>
</evidence>
<organism evidence="8 9">
    <name type="scientific">Canavalia gladiata</name>
    <name type="common">Sword bean</name>
    <name type="synonym">Dolichos gladiatus</name>
    <dbReference type="NCBI Taxonomy" id="3824"/>
    <lineage>
        <taxon>Eukaryota</taxon>
        <taxon>Viridiplantae</taxon>
        <taxon>Streptophyta</taxon>
        <taxon>Embryophyta</taxon>
        <taxon>Tracheophyta</taxon>
        <taxon>Spermatophyta</taxon>
        <taxon>Magnoliopsida</taxon>
        <taxon>eudicotyledons</taxon>
        <taxon>Gunneridae</taxon>
        <taxon>Pentapetalae</taxon>
        <taxon>rosids</taxon>
        <taxon>fabids</taxon>
        <taxon>Fabales</taxon>
        <taxon>Fabaceae</taxon>
        <taxon>Papilionoideae</taxon>
        <taxon>50 kb inversion clade</taxon>
        <taxon>NPAAA clade</taxon>
        <taxon>indigoferoid/millettioid clade</taxon>
        <taxon>Phaseoleae</taxon>
        <taxon>Canavalia</taxon>
    </lineage>
</organism>
<dbReference type="Proteomes" id="UP001367508">
    <property type="component" value="Unassembled WGS sequence"/>
</dbReference>
<evidence type="ECO:0000256" key="6">
    <source>
        <dbReference type="SAM" id="MobiDB-lite"/>
    </source>
</evidence>
<dbReference type="SMART" id="SM00353">
    <property type="entry name" value="HLH"/>
    <property type="match status" value="1"/>
</dbReference>
<accession>A0AAN9JV91</accession>
<evidence type="ECO:0000259" key="7">
    <source>
        <dbReference type="PROSITE" id="PS50888"/>
    </source>
</evidence>
<name>A0AAN9JV91_CANGL</name>
<dbReference type="InterPro" id="IPR036638">
    <property type="entry name" value="HLH_DNA-bd_sf"/>
</dbReference>
<reference evidence="8 9" key="1">
    <citation type="submission" date="2024-01" db="EMBL/GenBank/DDBJ databases">
        <title>The genomes of 5 underutilized Papilionoideae crops provide insights into root nodulation and disease resistanc.</title>
        <authorList>
            <person name="Jiang F."/>
        </authorList>
    </citation>
    <scope>NUCLEOTIDE SEQUENCE [LARGE SCALE GENOMIC DNA]</scope>
    <source>
        <strain evidence="8">LVBAO_FW01</strain>
        <tissue evidence="8">Leaves</tissue>
    </source>
</reference>
<dbReference type="SUPFAM" id="SSF47459">
    <property type="entry name" value="HLH, helix-loop-helix DNA-binding domain"/>
    <property type="match status" value="1"/>
</dbReference>
<dbReference type="InterPro" id="IPR011598">
    <property type="entry name" value="bHLH_dom"/>
</dbReference>
<feature type="region of interest" description="Disordered" evidence="6">
    <location>
        <begin position="214"/>
        <end position="245"/>
    </location>
</feature>
<comment type="caution">
    <text evidence="8">The sequence shown here is derived from an EMBL/GenBank/DDBJ whole genome shotgun (WGS) entry which is preliminary data.</text>
</comment>
<dbReference type="AlphaFoldDB" id="A0AAN9JV91"/>
<keyword evidence="3" id="KW-0238">DNA-binding</keyword>
<gene>
    <name evidence="8" type="ORF">VNO77_42551</name>
</gene>
<dbReference type="PANTHER" id="PTHR45855:SF12">
    <property type="entry name" value="TRANSCRIPTION FACTOR PIF7-LIKE ISOFORM X1"/>
    <property type="match status" value="1"/>
</dbReference>
<sequence>MLCVKSLSITTIYSHNNNHCSNLKQQRQQQQLQEEPIPQHNTFFFSLVPMSNYEGVAELIWENGHLSMHGLGGLECTHKKKPILSRRAHDTLESIVQQATCQNHQVSKLTREDHAPTSINSIASTPSGEVPMTLSKKRAWSNSDYHCARNFATNSNMFEECDVLSGCASAGATFCRDNDTTMITWASLESGPSLKTMEEDSACHCGSEIRYNQEDRDSKGEIGQTNSKRRNRTAAIHNQSERKRRDRINQKMKALQRLVPNASKTDKASMLDEVINYLKQLQTQIQMMNMTSMPQMMVPLAMQQQLQMSMLARMGMGMGMGMVNINNMASAHNVAPSRSFPQLIQPTTVGATPSSAPLFVAPSFMMPSLIQPHAPTPPKPQPPPSSASIPFPDPYTTTLTQTVNMDILNNMAALYRQQMSQNNQALSNNMSQQHHQHGH</sequence>
<dbReference type="InterPro" id="IPR047265">
    <property type="entry name" value="PIF1-like_bHLH"/>
</dbReference>
<feature type="domain" description="BHLH" evidence="7">
    <location>
        <begin position="232"/>
        <end position="281"/>
    </location>
</feature>
<dbReference type="GO" id="GO:0003677">
    <property type="term" value="F:DNA binding"/>
    <property type="evidence" value="ECO:0007669"/>
    <property type="project" value="UniProtKB-KW"/>
</dbReference>
<dbReference type="GO" id="GO:0046983">
    <property type="term" value="F:protein dimerization activity"/>
    <property type="evidence" value="ECO:0007669"/>
    <property type="project" value="InterPro"/>
</dbReference>
<keyword evidence="5" id="KW-0539">Nucleus</keyword>
<protein>
    <recommendedName>
        <fullName evidence="7">BHLH domain-containing protein</fullName>
    </recommendedName>
</protein>
<evidence type="ECO:0000256" key="3">
    <source>
        <dbReference type="ARBA" id="ARBA00023125"/>
    </source>
</evidence>
<dbReference type="PROSITE" id="PS50888">
    <property type="entry name" value="BHLH"/>
    <property type="match status" value="1"/>
</dbReference>
<keyword evidence="9" id="KW-1185">Reference proteome</keyword>
<evidence type="ECO:0000256" key="1">
    <source>
        <dbReference type="ARBA" id="ARBA00004123"/>
    </source>
</evidence>
<dbReference type="Gene3D" id="4.10.280.10">
    <property type="entry name" value="Helix-loop-helix DNA-binding domain"/>
    <property type="match status" value="1"/>
</dbReference>
<dbReference type="PANTHER" id="PTHR45855">
    <property type="entry name" value="TRANSCRIPTION FACTOR PIF1-RELATED"/>
    <property type="match status" value="1"/>
</dbReference>
<keyword evidence="2" id="KW-0805">Transcription regulation</keyword>
<dbReference type="InterPro" id="IPR031066">
    <property type="entry name" value="bHLH_ALC-like_plant"/>
</dbReference>
<comment type="subcellular location">
    <subcellularLocation>
        <location evidence="1">Nucleus</location>
    </subcellularLocation>
</comment>
<evidence type="ECO:0000313" key="9">
    <source>
        <dbReference type="Proteomes" id="UP001367508"/>
    </source>
</evidence>
<dbReference type="EMBL" id="JAYMYQ010000011">
    <property type="protein sequence ID" value="KAK7304666.1"/>
    <property type="molecule type" value="Genomic_DNA"/>
</dbReference>
<proteinExistence type="predicted"/>
<feature type="compositionally biased region" description="Pro residues" evidence="6">
    <location>
        <begin position="374"/>
        <end position="385"/>
    </location>
</feature>
<evidence type="ECO:0000256" key="5">
    <source>
        <dbReference type="ARBA" id="ARBA00023242"/>
    </source>
</evidence>